<name>A0AAN4QB74_PSESF</name>
<proteinExistence type="predicted"/>
<evidence type="ECO:0000313" key="1">
    <source>
        <dbReference type="EMBL" id="GBH20406.1"/>
    </source>
</evidence>
<organism evidence="1 2">
    <name type="scientific">Pseudomonas syringae pv. actinidiae</name>
    <dbReference type="NCBI Taxonomy" id="103796"/>
    <lineage>
        <taxon>Bacteria</taxon>
        <taxon>Pseudomonadati</taxon>
        <taxon>Pseudomonadota</taxon>
        <taxon>Gammaproteobacteria</taxon>
        <taxon>Pseudomonadales</taxon>
        <taxon>Pseudomonadaceae</taxon>
        <taxon>Pseudomonas</taxon>
        <taxon>Pseudomonas syringae</taxon>
    </lineage>
</organism>
<gene>
    <name evidence="1" type="ORF">KPSA3_06432</name>
</gene>
<protein>
    <submittedName>
        <fullName evidence="1">Periplasmic component</fullName>
    </submittedName>
</protein>
<sequence length="43" mass="4790">MEATFFDASVATSDSVTVWIPANQVTAYVYNLSRMDIGFDLSR</sequence>
<accession>A0AAN4QB74</accession>
<evidence type="ECO:0000313" key="2">
    <source>
        <dbReference type="Proteomes" id="UP000248291"/>
    </source>
</evidence>
<comment type="caution">
    <text evidence="1">The sequence shown here is derived from an EMBL/GenBank/DDBJ whole genome shotgun (WGS) entry which is preliminary data.</text>
</comment>
<dbReference type="Proteomes" id="UP000248291">
    <property type="component" value="Unassembled WGS sequence"/>
</dbReference>
<reference evidence="1 2" key="1">
    <citation type="submission" date="2018-04" db="EMBL/GenBank/DDBJ databases">
        <title>Draft genome sequence of Pseudomonas syringae pv. actinidiae biovar 3 strains isolated from kiwifruit in Kagawa prefecture.</title>
        <authorList>
            <person name="Tabuchi M."/>
            <person name="Saito M."/>
            <person name="Fujiwara S."/>
            <person name="Sasa N."/>
            <person name="Akimitsu K."/>
            <person name="Gomi K."/>
            <person name="Konishi-Sugita S."/>
            <person name="Hamano K."/>
            <person name="Kataoka I."/>
        </authorList>
    </citation>
    <scope>NUCLEOTIDE SEQUENCE [LARGE SCALE GENOMIC DNA]</scope>
    <source>
        <strain evidence="1 2">MAFF212211</strain>
    </source>
</reference>
<dbReference type="AlphaFoldDB" id="A0AAN4QB74"/>
<dbReference type="EMBL" id="BGKA01000257">
    <property type="protein sequence ID" value="GBH20406.1"/>
    <property type="molecule type" value="Genomic_DNA"/>
</dbReference>